<dbReference type="PROSITE" id="PS50294">
    <property type="entry name" value="WD_REPEATS_REGION"/>
    <property type="match status" value="2"/>
</dbReference>
<protein>
    <submittedName>
        <fullName evidence="6">Uncharacterized protein</fullName>
    </submittedName>
</protein>
<gene>
    <name evidence="6" type="ORF">CCMP2556_LOCUS50983</name>
</gene>
<accession>A0ABP0SAZ7</accession>
<dbReference type="PROSITE" id="PS00678">
    <property type="entry name" value="WD_REPEATS_1"/>
    <property type="match status" value="1"/>
</dbReference>
<evidence type="ECO:0000256" key="3">
    <source>
        <dbReference type="PROSITE-ProRule" id="PRU00221"/>
    </source>
</evidence>
<feature type="repeat" description="WD" evidence="3">
    <location>
        <begin position="336"/>
        <end position="379"/>
    </location>
</feature>
<dbReference type="PROSITE" id="PS50082">
    <property type="entry name" value="WD_REPEATS_2"/>
    <property type="match status" value="3"/>
</dbReference>
<dbReference type="InterPro" id="IPR019775">
    <property type="entry name" value="WD40_repeat_CS"/>
</dbReference>
<dbReference type="PANTHER" id="PTHR22847">
    <property type="entry name" value="WD40 REPEAT PROTEIN"/>
    <property type="match status" value="1"/>
</dbReference>
<dbReference type="Pfam" id="PF00400">
    <property type="entry name" value="WD40"/>
    <property type="match status" value="3"/>
</dbReference>
<evidence type="ECO:0000256" key="4">
    <source>
        <dbReference type="SAM" id="MobiDB-lite"/>
    </source>
</evidence>
<dbReference type="PRINTS" id="PR00320">
    <property type="entry name" value="GPROTEINBRPT"/>
</dbReference>
<reference evidence="6 7" key="1">
    <citation type="submission" date="2024-02" db="EMBL/GenBank/DDBJ databases">
        <authorList>
            <person name="Chen Y."/>
            <person name="Shah S."/>
            <person name="Dougan E. K."/>
            <person name="Thang M."/>
            <person name="Chan C."/>
        </authorList>
    </citation>
    <scope>NUCLEOTIDE SEQUENCE [LARGE SCALE GENOMIC DNA]</scope>
</reference>
<keyword evidence="5" id="KW-0472">Membrane</keyword>
<comment type="caution">
    <text evidence="6">The sequence shown here is derived from an EMBL/GenBank/DDBJ whole genome shotgun (WGS) entry which is preliminary data.</text>
</comment>
<evidence type="ECO:0000256" key="1">
    <source>
        <dbReference type="ARBA" id="ARBA00022574"/>
    </source>
</evidence>
<feature type="repeat" description="WD" evidence="3">
    <location>
        <begin position="380"/>
        <end position="418"/>
    </location>
</feature>
<feature type="compositionally biased region" description="Basic and acidic residues" evidence="4">
    <location>
        <begin position="51"/>
        <end position="64"/>
    </location>
</feature>
<keyword evidence="1 3" id="KW-0853">WD repeat</keyword>
<dbReference type="InterPro" id="IPR020472">
    <property type="entry name" value="WD40_PAC1"/>
</dbReference>
<evidence type="ECO:0000256" key="2">
    <source>
        <dbReference type="ARBA" id="ARBA00022737"/>
    </source>
</evidence>
<evidence type="ECO:0000256" key="5">
    <source>
        <dbReference type="SAM" id="Phobius"/>
    </source>
</evidence>
<dbReference type="SUPFAM" id="SSF50978">
    <property type="entry name" value="WD40 repeat-like"/>
    <property type="match status" value="1"/>
</dbReference>
<dbReference type="Gene3D" id="2.130.10.10">
    <property type="entry name" value="YVTN repeat-like/Quinoprotein amine dehydrogenase"/>
    <property type="match status" value="2"/>
</dbReference>
<dbReference type="Proteomes" id="UP001642484">
    <property type="component" value="Unassembled WGS sequence"/>
</dbReference>
<dbReference type="InterPro" id="IPR015943">
    <property type="entry name" value="WD40/YVTN_repeat-like_dom_sf"/>
</dbReference>
<feature type="transmembrane region" description="Helical" evidence="5">
    <location>
        <begin position="9"/>
        <end position="30"/>
    </location>
</feature>
<dbReference type="PANTHER" id="PTHR22847:SF637">
    <property type="entry name" value="WD REPEAT DOMAIN 5B"/>
    <property type="match status" value="1"/>
</dbReference>
<evidence type="ECO:0000313" key="7">
    <source>
        <dbReference type="Proteomes" id="UP001642484"/>
    </source>
</evidence>
<organism evidence="6 7">
    <name type="scientific">Durusdinium trenchii</name>
    <dbReference type="NCBI Taxonomy" id="1381693"/>
    <lineage>
        <taxon>Eukaryota</taxon>
        <taxon>Sar</taxon>
        <taxon>Alveolata</taxon>
        <taxon>Dinophyceae</taxon>
        <taxon>Suessiales</taxon>
        <taxon>Symbiodiniaceae</taxon>
        <taxon>Durusdinium</taxon>
    </lineage>
</organism>
<sequence length="518" mass="57782">MDIISGGDLAWFVATLLLGLIILAVLWPSLFQKEAADQSESSCGDAIASRQGERERPPAPEHTEAPSAQLAGPCNEPKSVPLGPPLCRDHQLWLLRLQAVQRFMSEANDCNERDKIKRHIWRCLDDRPSVIATGCSDGQARIFSLESPGKPLVSVRHDATNRDPLYSVSLTHGANGPRLLTGSWDGRWHEWESWPARPARPAEFLRGEPGVGHDNQVTALALSRDGNYLACACSAGKVLVYRRNCPTREIELLDFDDVMELKDSLKLGDHGEFVVQRRLELADGSVVVEPQDQLLPEASLEGFKRRSELDDVELPARFRFRFVGCMTQGFRRAWRSLDHDAAVLCMILTAEGSSEVLYSGSRDRQIRKWSLQDGNLLAKYTGHSSMVRCLAVNSYLASGSDDRSIRVWRRDATECVRVIAAHKDFVRSIAWCNVFAERMVSAGDDRAITLWNTETGEMLRQYPQDSPAVAVLLAGSRLAAACEDGRMRIYDTESTALLHTVKHPQRLASLAWLRVNLS</sequence>
<dbReference type="SMART" id="SM00320">
    <property type="entry name" value="WD40"/>
    <property type="match status" value="7"/>
</dbReference>
<proteinExistence type="predicted"/>
<name>A0ABP0SAZ7_9DINO</name>
<feature type="repeat" description="WD" evidence="3">
    <location>
        <begin position="419"/>
        <end position="461"/>
    </location>
</feature>
<evidence type="ECO:0000313" key="6">
    <source>
        <dbReference type="EMBL" id="CAK9109572.1"/>
    </source>
</evidence>
<dbReference type="InterPro" id="IPR036322">
    <property type="entry name" value="WD40_repeat_dom_sf"/>
</dbReference>
<feature type="region of interest" description="Disordered" evidence="4">
    <location>
        <begin position="42"/>
        <end position="75"/>
    </location>
</feature>
<keyword evidence="5" id="KW-1133">Transmembrane helix</keyword>
<keyword evidence="5" id="KW-0812">Transmembrane</keyword>
<dbReference type="InterPro" id="IPR001680">
    <property type="entry name" value="WD40_rpt"/>
</dbReference>
<keyword evidence="2" id="KW-0677">Repeat</keyword>
<keyword evidence="7" id="KW-1185">Reference proteome</keyword>
<dbReference type="EMBL" id="CAXAMN010027250">
    <property type="protein sequence ID" value="CAK9109572.1"/>
    <property type="molecule type" value="Genomic_DNA"/>
</dbReference>